<comment type="pathway">
    <text evidence="3 15">Glycan metabolism; bacterial cellulose biosynthesis.</text>
</comment>
<protein>
    <recommendedName>
        <fullName evidence="6 15">Cyclic di-GMP-binding protein</fullName>
    </recommendedName>
    <alternativeName>
        <fullName evidence="14 15">Cellulose synthase regulatory subunit</fullName>
    </alternativeName>
</protein>
<dbReference type="PANTHER" id="PTHR39083">
    <property type="entry name" value="CYCLIC DI-GMP-BINDING PROTEIN"/>
    <property type="match status" value="1"/>
</dbReference>
<evidence type="ECO:0000313" key="16">
    <source>
        <dbReference type="EMBL" id="MQT79678.1"/>
    </source>
</evidence>
<dbReference type="AlphaFoldDB" id="A0A6A7YS81"/>
<evidence type="ECO:0000256" key="2">
    <source>
        <dbReference type="ARBA" id="ARBA00004377"/>
    </source>
</evidence>
<dbReference type="NCBIfam" id="NF008323">
    <property type="entry name" value="PRK11114.1-1"/>
    <property type="match status" value="1"/>
</dbReference>
<keyword evidence="8 15" id="KW-0997">Cell inner membrane</keyword>
<evidence type="ECO:0000256" key="10">
    <source>
        <dbReference type="ARBA" id="ARBA00022692"/>
    </source>
</evidence>
<comment type="function">
    <text evidence="1 15">Binds the cellulose synthase activator, bis-(3'-5') cyclic diguanylic acid (c-di-GMP).</text>
</comment>
<dbReference type="Gene3D" id="2.60.120.260">
    <property type="entry name" value="Galactose-binding domain-like"/>
    <property type="match status" value="2"/>
</dbReference>
<keyword evidence="12 15" id="KW-1133">Transmembrane helix</keyword>
<dbReference type="GO" id="GO:0005886">
    <property type="term" value="C:plasma membrane"/>
    <property type="evidence" value="ECO:0007669"/>
    <property type="project" value="UniProtKB-SubCell"/>
</dbReference>
<keyword evidence="11 15" id="KW-0135">Cellulose biosynthesis</keyword>
<evidence type="ECO:0000256" key="3">
    <source>
        <dbReference type="ARBA" id="ARBA00005186"/>
    </source>
</evidence>
<comment type="subunit">
    <text evidence="5 15">Tightly associated with the cellulose synthase catalytic subunit.</text>
</comment>
<feature type="chain" id="PRO_5025718095" description="Cyclic di-GMP-binding protein" evidence="15">
    <location>
        <begin position="25"/>
        <end position="762"/>
    </location>
</feature>
<accession>A0A6A7YS81</accession>
<evidence type="ECO:0000256" key="5">
    <source>
        <dbReference type="ARBA" id="ARBA00011437"/>
    </source>
</evidence>
<evidence type="ECO:0000256" key="12">
    <source>
        <dbReference type="ARBA" id="ARBA00022989"/>
    </source>
</evidence>
<evidence type="ECO:0000256" key="4">
    <source>
        <dbReference type="ARBA" id="ARBA00010714"/>
    </source>
</evidence>
<proteinExistence type="inferred from homology"/>
<dbReference type="InterPro" id="IPR018513">
    <property type="entry name" value="Cell_synthase_bac"/>
</dbReference>
<evidence type="ECO:0000256" key="14">
    <source>
        <dbReference type="ARBA" id="ARBA00033444"/>
    </source>
</evidence>
<keyword evidence="9 15" id="KW-0973">c-di-GMP</keyword>
<evidence type="ECO:0000256" key="11">
    <source>
        <dbReference type="ARBA" id="ARBA00022916"/>
    </source>
</evidence>
<dbReference type="GO" id="GO:0006011">
    <property type="term" value="P:UDP-alpha-D-glucose metabolic process"/>
    <property type="evidence" value="ECO:0007669"/>
    <property type="project" value="InterPro"/>
</dbReference>
<dbReference type="NCBIfam" id="NF008325">
    <property type="entry name" value="PRK11114.1-3"/>
    <property type="match status" value="1"/>
</dbReference>
<dbReference type="RefSeq" id="WP_153386248.1">
    <property type="nucleotide sequence ID" value="NZ_WIWC01000007.1"/>
</dbReference>
<comment type="similarity">
    <text evidence="4 15">Belongs to the AcsB/BcsB family.</text>
</comment>
<dbReference type="InterPro" id="IPR003920">
    <property type="entry name" value="Cell_synth_B"/>
</dbReference>
<feature type="signal peptide" evidence="15">
    <location>
        <begin position="1"/>
        <end position="24"/>
    </location>
</feature>
<feature type="transmembrane region" description="Helical" evidence="15">
    <location>
        <begin position="729"/>
        <end position="747"/>
    </location>
</feature>
<dbReference type="GO" id="GO:0030244">
    <property type="term" value="P:cellulose biosynthetic process"/>
    <property type="evidence" value="ECO:0007669"/>
    <property type="project" value="UniProtKB-KW"/>
</dbReference>
<keyword evidence="13 15" id="KW-0472">Membrane</keyword>
<evidence type="ECO:0000256" key="7">
    <source>
        <dbReference type="ARBA" id="ARBA00022475"/>
    </source>
</evidence>
<keyword evidence="10 15" id="KW-0812">Transmembrane</keyword>
<evidence type="ECO:0000256" key="6">
    <source>
        <dbReference type="ARBA" id="ARBA00021844"/>
    </source>
</evidence>
<dbReference type="UniPathway" id="UPA00694"/>
<reference evidence="16" key="1">
    <citation type="submission" date="2019-10" db="EMBL/GenBank/DDBJ databases">
        <title>Evaluation of single-gene subtyping targets for Pseudomonas.</title>
        <authorList>
            <person name="Reichler S.J."/>
            <person name="Orsi R.H."/>
            <person name="Wiedmann M."/>
            <person name="Martin N.H."/>
            <person name="Murphy S.I."/>
        </authorList>
    </citation>
    <scope>NUCLEOTIDE SEQUENCE</scope>
    <source>
        <strain evidence="16">FSL R10-2339</strain>
    </source>
</reference>
<sequence length="762" mass="84659">MSKSPRKNLLAGLMLMSFASALMSAPLPESPVEGDAQALPGWPVQRTFKQLGRESDSLLVGIHNTEQIEFTLRRDRIARDASLQLQYTPSPSLIPVMSQIRVYLNDVLMQVLPIEKDQLGRNTEQTVALDPRLIADFNRVRLEFIGHYTDICEDPANNTLWVNISRDSRINLQEQALSLSNDLAYFPLPFFDPRSTDRLTVPFVFAANPSVGEQKAAAILASYFGARANWRGTRFPVLFDTLPSVQNSSPTLPSVVFATNDHRPAFMNDLEAFPLVEAPVVELIDHPQAPYSKVLLVMGRNDQDLATAASALAFGAQLMRGPRVTVNGVEPLQPRKPYDAPAWLPTDGPVRFAQLMAYPQQLQVSGLQPPPVMLDFNLPPDLFIWRKQGIPLRLLYRYSAPSTNEQSQLNISLNNSFISSLPLLKPNRSSLQELSTVLTADSINHVATLILPLTTMADRNRLAFDFNFANVVGSAQRDRCQTMLPIKNEAIVDENSTLDLSGYYHYIGMPNLKAFARSGFPFSRMADLSETIAVVPSLASPVHISTLLQAIAGIAGRTGYPALGLRLSDDWQSVAHEDADLLLLGPLAPDMQDNPDISVLLQRQRDRLLQPFTPMTTATDTRRDRLADQRINAAHRVEVSADQPIAAIEGLQSPFHPQRSIVVLSGNNDADFRLLREALSDSAQLDAITGSAAVIRSSGVYSQRVGDTYYVGNLPWYWLLWYHLSGHPVLLALFAVISVLLATFLAWRAQRWATDRRQQQDE</sequence>
<dbReference type="Pfam" id="PF03170">
    <property type="entry name" value="BcsB"/>
    <property type="match status" value="1"/>
</dbReference>
<keyword evidence="7 15" id="KW-1003">Cell membrane</keyword>
<evidence type="ECO:0000256" key="1">
    <source>
        <dbReference type="ARBA" id="ARBA00002057"/>
    </source>
</evidence>
<keyword evidence="15" id="KW-0732">Signal</keyword>
<name>A0A6A7YS81_9PSED</name>
<dbReference type="PANTHER" id="PTHR39083:SF1">
    <property type="entry name" value="CYCLIC DI-GMP-BINDING PROTEIN"/>
    <property type="match status" value="1"/>
</dbReference>
<dbReference type="PRINTS" id="PR01440">
    <property type="entry name" value="CELLSNTHASEB"/>
</dbReference>
<gene>
    <name evidence="16" type="primary">bcsB</name>
    <name evidence="16" type="ORF">GHN86_06295</name>
</gene>
<dbReference type="EMBL" id="WIWC01000007">
    <property type="protein sequence ID" value="MQT79678.1"/>
    <property type="molecule type" value="Genomic_DNA"/>
</dbReference>
<evidence type="ECO:0000256" key="8">
    <source>
        <dbReference type="ARBA" id="ARBA00022519"/>
    </source>
</evidence>
<evidence type="ECO:0000256" key="15">
    <source>
        <dbReference type="RuleBase" id="RU365021"/>
    </source>
</evidence>
<comment type="subcellular location">
    <subcellularLocation>
        <location evidence="2">Cell inner membrane</location>
        <topology evidence="2">Single-pass membrane protein</topology>
    </subcellularLocation>
</comment>
<comment type="caution">
    <text evidence="16">The sequence shown here is derived from an EMBL/GenBank/DDBJ whole genome shotgun (WGS) entry which is preliminary data.</text>
</comment>
<evidence type="ECO:0000256" key="9">
    <source>
        <dbReference type="ARBA" id="ARBA00022636"/>
    </source>
</evidence>
<evidence type="ECO:0000256" key="13">
    <source>
        <dbReference type="ARBA" id="ARBA00023136"/>
    </source>
</evidence>
<organism evidence="16">
    <name type="scientific">Pseudomonas helleri</name>
    <dbReference type="NCBI Taxonomy" id="1608996"/>
    <lineage>
        <taxon>Bacteria</taxon>
        <taxon>Pseudomonadati</taxon>
        <taxon>Pseudomonadota</taxon>
        <taxon>Gammaproteobacteria</taxon>
        <taxon>Pseudomonadales</taxon>
        <taxon>Pseudomonadaceae</taxon>
        <taxon>Pseudomonas</taxon>
    </lineage>
</organism>